<dbReference type="PANTHER" id="PTHR42781:SF4">
    <property type="entry name" value="SPERMIDINE_PUTRESCINE IMPORT ATP-BINDING PROTEIN POTA"/>
    <property type="match status" value="1"/>
</dbReference>
<keyword evidence="1" id="KW-0813">Transport</keyword>
<evidence type="ECO:0000256" key="1">
    <source>
        <dbReference type="ARBA" id="ARBA00022448"/>
    </source>
</evidence>
<protein>
    <submittedName>
        <fullName evidence="5">Polyamine ABC transporter ATPase</fullName>
    </submittedName>
</protein>
<dbReference type="STRING" id="1379870.SD10_18645"/>
<keyword evidence="3" id="KW-0067">ATP-binding</keyword>
<dbReference type="Pfam" id="PF08402">
    <property type="entry name" value="TOBE_2"/>
    <property type="match status" value="1"/>
</dbReference>
<dbReference type="SUPFAM" id="SSF52540">
    <property type="entry name" value="P-loop containing nucleoside triphosphate hydrolases"/>
    <property type="match status" value="1"/>
</dbReference>
<dbReference type="GO" id="GO:0043190">
    <property type="term" value="C:ATP-binding cassette (ABC) transporter complex"/>
    <property type="evidence" value="ECO:0007669"/>
    <property type="project" value="InterPro"/>
</dbReference>
<accession>A0A0E3ZY51</accession>
<name>A0A0E3ZY51_9BACT</name>
<sequence length="334" mass="36881">MLTATKLTKAYGDVPAIRHVTLHLEPGRIMALVGASGSGKSTLLSLLAGLTNADSGDVRLNGERVMGPAEVLVAGHKDIRLVHQEYQLMPNVSVRDNISYALRFFEKSYRDFRVDELLKLCRLTDVQSRLPRQVSGGEKQRTAIARAIADRPAVLLLDEPFSHLDLPNRLIVRDLLFDMVRQDTTGPDPTSCLLVTHDATDALSIADSLGIMRDGRLIQLGTPVEVYQQPATAYAARMTGPVNVLKAKHLPMLDLPEKDNPNELICLRPEQIQLHEGGVSGSIRALFFKGSHYELEVELSRYVCLRLLTTRTDLHVGQSVGIRVDAEAVWALKP</sequence>
<dbReference type="InterPro" id="IPR050093">
    <property type="entry name" value="ABC_SmlMolc_Importer"/>
</dbReference>
<dbReference type="Gene3D" id="3.40.50.300">
    <property type="entry name" value="P-loop containing nucleotide triphosphate hydrolases"/>
    <property type="match status" value="1"/>
</dbReference>
<dbReference type="InterPro" id="IPR003593">
    <property type="entry name" value="AAA+_ATPase"/>
</dbReference>
<dbReference type="InterPro" id="IPR003439">
    <property type="entry name" value="ABC_transporter-like_ATP-bd"/>
</dbReference>
<proteinExistence type="predicted"/>
<evidence type="ECO:0000259" key="4">
    <source>
        <dbReference type="PROSITE" id="PS50893"/>
    </source>
</evidence>
<dbReference type="HOGENOM" id="CLU_000604_1_1_10"/>
<dbReference type="InterPro" id="IPR008995">
    <property type="entry name" value="Mo/tungstate-bd_C_term_dom"/>
</dbReference>
<dbReference type="InterPro" id="IPR027417">
    <property type="entry name" value="P-loop_NTPase"/>
</dbReference>
<keyword evidence="2" id="KW-0547">Nucleotide-binding</keyword>
<keyword evidence="6" id="KW-1185">Reference proteome</keyword>
<dbReference type="InterPro" id="IPR013611">
    <property type="entry name" value="Transp-assoc_OB_typ2"/>
</dbReference>
<dbReference type="SMART" id="SM00382">
    <property type="entry name" value="AAA"/>
    <property type="match status" value="1"/>
</dbReference>
<dbReference type="OrthoDB" id="9802264at2"/>
<dbReference type="SUPFAM" id="SSF50331">
    <property type="entry name" value="MOP-like"/>
    <property type="match status" value="1"/>
</dbReference>
<dbReference type="Pfam" id="PF00005">
    <property type="entry name" value="ABC_tran"/>
    <property type="match status" value="1"/>
</dbReference>
<dbReference type="AlphaFoldDB" id="A0A0E3ZY51"/>
<dbReference type="PATRIC" id="fig|1379870.5.peg.4031"/>
<evidence type="ECO:0000256" key="2">
    <source>
        <dbReference type="ARBA" id="ARBA00022741"/>
    </source>
</evidence>
<evidence type="ECO:0000313" key="6">
    <source>
        <dbReference type="Proteomes" id="UP000033054"/>
    </source>
</evidence>
<dbReference type="PANTHER" id="PTHR42781">
    <property type="entry name" value="SPERMIDINE/PUTRESCINE IMPORT ATP-BINDING PROTEIN POTA"/>
    <property type="match status" value="1"/>
</dbReference>
<dbReference type="KEGG" id="srd:SD10_18645"/>
<reference evidence="5 6" key="1">
    <citation type="journal article" date="2014" name="Curr. Microbiol.">
        <title>Spirosoma radiotolerans sp. nov., a gamma-radiation-resistant bacterium isolated from gamma ray-irradiated soil.</title>
        <authorList>
            <person name="Lee J.J."/>
            <person name="Srinivasan S."/>
            <person name="Lim S."/>
            <person name="Joe M."/>
            <person name="Im S."/>
            <person name="Bae S.I."/>
            <person name="Park K.R."/>
            <person name="Han J.H."/>
            <person name="Park S.H."/>
            <person name="Joo B.M."/>
            <person name="Park S.J."/>
            <person name="Kim M.K."/>
        </authorList>
    </citation>
    <scope>NUCLEOTIDE SEQUENCE [LARGE SCALE GENOMIC DNA]</scope>
    <source>
        <strain evidence="5 6">DG5A</strain>
    </source>
</reference>
<dbReference type="Proteomes" id="UP000033054">
    <property type="component" value="Chromosome"/>
</dbReference>
<feature type="domain" description="ABC transporter" evidence="4">
    <location>
        <begin position="2"/>
        <end position="239"/>
    </location>
</feature>
<dbReference type="EMBL" id="CP010429">
    <property type="protein sequence ID" value="AKD56615.1"/>
    <property type="molecule type" value="Genomic_DNA"/>
</dbReference>
<organism evidence="5 6">
    <name type="scientific">Spirosoma radiotolerans</name>
    <dbReference type="NCBI Taxonomy" id="1379870"/>
    <lineage>
        <taxon>Bacteria</taxon>
        <taxon>Pseudomonadati</taxon>
        <taxon>Bacteroidota</taxon>
        <taxon>Cytophagia</taxon>
        <taxon>Cytophagales</taxon>
        <taxon>Cytophagaceae</taxon>
        <taxon>Spirosoma</taxon>
    </lineage>
</organism>
<dbReference type="GO" id="GO:0022857">
    <property type="term" value="F:transmembrane transporter activity"/>
    <property type="evidence" value="ECO:0007669"/>
    <property type="project" value="InterPro"/>
</dbReference>
<dbReference type="GO" id="GO:0016887">
    <property type="term" value="F:ATP hydrolysis activity"/>
    <property type="evidence" value="ECO:0007669"/>
    <property type="project" value="InterPro"/>
</dbReference>
<evidence type="ECO:0000313" key="5">
    <source>
        <dbReference type="EMBL" id="AKD56615.1"/>
    </source>
</evidence>
<dbReference type="PROSITE" id="PS50893">
    <property type="entry name" value="ABC_TRANSPORTER_2"/>
    <property type="match status" value="1"/>
</dbReference>
<gene>
    <name evidence="5" type="ORF">SD10_18645</name>
</gene>
<dbReference type="RefSeq" id="WP_046575801.1">
    <property type="nucleotide sequence ID" value="NZ_CP010429.1"/>
</dbReference>
<dbReference type="GO" id="GO:0005524">
    <property type="term" value="F:ATP binding"/>
    <property type="evidence" value="ECO:0007669"/>
    <property type="project" value="UniProtKB-KW"/>
</dbReference>
<evidence type="ECO:0000256" key="3">
    <source>
        <dbReference type="ARBA" id="ARBA00022840"/>
    </source>
</evidence>